<dbReference type="AlphaFoldDB" id="A0A139SJZ0"/>
<dbReference type="SUPFAM" id="SSF56935">
    <property type="entry name" value="Porins"/>
    <property type="match status" value="1"/>
</dbReference>
<evidence type="ECO:0000256" key="3">
    <source>
        <dbReference type="ARBA" id="ARBA00022448"/>
    </source>
</evidence>
<evidence type="ECO:0000256" key="6">
    <source>
        <dbReference type="ARBA" id="ARBA00023065"/>
    </source>
</evidence>
<dbReference type="Pfam" id="PF02264">
    <property type="entry name" value="LamB"/>
    <property type="match status" value="1"/>
</dbReference>
<dbReference type="Gene3D" id="2.40.170.10">
    <property type="entry name" value="Porin, LamB type"/>
    <property type="match status" value="1"/>
</dbReference>
<evidence type="ECO:0000256" key="10">
    <source>
        <dbReference type="SAM" id="SignalP"/>
    </source>
</evidence>
<keyword evidence="7" id="KW-0626">Porin</keyword>
<dbReference type="GO" id="GO:0006811">
    <property type="term" value="P:monoatomic ion transport"/>
    <property type="evidence" value="ECO:0007669"/>
    <property type="project" value="UniProtKB-KW"/>
</dbReference>
<evidence type="ECO:0008006" key="13">
    <source>
        <dbReference type="Google" id="ProtNLM"/>
    </source>
</evidence>
<dbReference type="GO" id="GO:0009279">
    <property type="term" value="C:cell outer membrane"/>
    <property type="evidence" value="ECO:0007669"/>
    <property type="project" value="UniProtKB-SubCell"/>
</dbReference>
<dbReference type="EMBL" id="LSZP01000047">
    <property type="protein sequence ID" value="KXU34875.1"/>
    <property type="molecule type" value="Genomic_DNA"/>
</dbReference>
<comment type="similarity">
    <text evidence="2">Belongs to the porin LamB (TC 1.B.3) family.</text>
</comment>
<gene>
    <name evidence="11" type="ORF">AXK12_06455</name>
</gene>
<comment type="subcellular location">
    <subcellularLocation>
        <location evidence="1">Cell outer membrane</location>
        <topology evidence="1">Multi-pass membrane protein</topology>
    </subcellularLocation>
</comment>
<dbReference type="Proteomes" id="UP000071392">
    <property type="component" value="Unassembled WGS sequence"/>
</dbReference>
<name>A0A139SJZ0_9BACT</name>
<evidence type="ECO:0000256" key="9">
    <source>
        <dbReference type="ARBA" id="ARBA00023237"/>
    </source>
</evidence>
<reference evidence="11 12" key="1">
    <citation type="submission" date="2016-02" db="EMBL/GenBank/DDBJ databases">
        <authorList>
            <person name="Wen L."/>
            <person name="He K."/>
            <person name="Yang H."/>
        </authorList>
    </citation>
    <scope>NUCLEOTIDE SEQUENCE [LARGE SCALE GENOMIC DNA]</scope>
    <source>
        <strain evidence="11 12">CV41</strain>
    </source>
</reference>
<sequence length="463" mass="51507">MMPTIINNIKLLPLAALSLIGVNSPIHAATQSIYDEIPPSENPYLDSISAEGEPASAKSKSEAEDWNSEFKIYFRAGMVDGMEQNREFKLPGAASKYRLGNEFDQYGEFLFRQDLARLGDGSIVSLEAGGEIKYPYGVHHFGDKEGDPRLTQSNLIWRNIPWLRGGALTAGRTLYVKNENVHIYDFDYQDLSGLGVGIQDVPLGPVKATWTLTRQDDLDQEDYVTRNNLLFEGLQITPGGFIDVGFTHIAKNKELPGTNSGWSASLQHRQLFSDQEENIFAVQYGEGPGTNLGFTGNLALDRTNTSWRLIDTYEWQNERFGGQVLGLWERDHFSSGLGQDVLSVGARTTYSITDFFKLALEVGHDRIKPDGSDALDMTKLTFAPILSPSGSGFWKRPEIRLFYTFGLWSSAAQEAADRLHPGSALSNTGAFGSALHGNNFGIQVEYWNDNYTPVKDTIKYMGW</sequence>
<keyword evidence="6" id="KW-0406">Ion transport</keyword>
<evidence type="ECO:0000256" key="7">
    <source>
        <dbReference type="ARBA" id="ARBA00023114"/>
    </source>
</evidence>
<keyword evidence="9" id="KW-0998">Cell outer membrane</keyword>
<dbReference type="InterPro" id="IPR036998">
    <property type="entry name" value="Porin_LamB_sf"/>
</dbReference>
<organism evidence="11 12">
    <name type="scientific">Cephaloticoccus capnophilus</name>
    <dbReference type="NCBI Taxonomy" id="1548208"/>
    <lineage>
        <taxon>Bacteria</taxon>
        <taxon>Pseudomonadati</taxon>
        <taxon>Verrucomicrobiota</taxon>
        <taxon>Opitutia</taxon>
        <taxon>Opitutales</taxon>
        <taxon>Opitutaceae</taxon>
        <taxon>Cephaloticoccus</taxon>
    </lineage>
</organism>
<dbReference type="InterPro" id="IPR003192">
    <property type="entry name" value="Porin_LamB"/>
</dbReference>
<feature type="signal peptide" evidence="10">
    <location>
        <begin position="1"/>
        <end position="28"/>
    </location>
</feature>
<dbReference type="PANTHER" id="PTHR38762">
    <property type="entry name" value="CRYPTIC OUTER MEMBRANE PORIN BGLH-RELATED"/>
    <property type="match status" value="1"/>
</dbReference>
<dbReference type="GO" id="GO:0015144">
    <property type="term" value="F:carbohydrate transmembrane transporter activity"/>
    <property type="evidence" value="ECO:0007669"/>
    <property type="project" value="TreeGrafter"/>
</dbReference>
<protein>
    <recommendedName>
        <fullName evidence="13">Alginate export domain-containing protein</fullName>
    </recommendedName>
</protein>
<keyword evidence="4" id="KW-1134">Transmembrane beta strand</keyword>
<evidence type="ECO:0000313" key="11">
    <source>
        <dbReference type="EMBL" id="KXU34875.1"/>
    </source>
</evidence>
<proteinExistence type="inferred from homology"/>
<dbReference type="PANTHER" id="PTHR38762:SF1">
    <property type="entry name" value="CRYPTIC OUTER MEMBRANE PORIN BGLH-RELATED"/>
    <property type="match status" value="1"/>
</dbReference>
<evidence type="ECO:0000256" key="2">
    <source>
        <dbReference type="ARBA" id="ARBA00007055"/>
    </source>
</evidence>
<dbReference type="GO" id="GO:0015288">
    <property type="term" value="F:porin activity"/>
    <property type="evidence" value="ECO:0007669"/>
    <property type="project" value="UniProtKB-KW"/>
</dbReference>
<evidence type="ECO:0000256" key="4">
    <source>
        <dbReference type="ARBA" id="ARBA00022452"/>
    </source>
</evidence>
<feature type="chain" id="PRO_5007299272" description="Alginate export domain-containing protein" evidence="10">
    <location>
        <begin position="29"/>
        <end position="463"/>
    </location>
</feature>
<keyword evidence="5" id="KW-0812">Transmembrane</keyword>
<dbReference type="GO" id="GO:0015774">
    <property type="term" value="P:polysaccharide transport"/>
    <property type="evidence" value="ECO:0007669"/>
    <property type="project" value="TreeGrafter"/>
</dbReference>
<evidence type="ECO:0000256" key="5">
    <source>
        <dbReference type="ARBA" id="ARBA00022692"/>
    </source>
</evidence>
<evidence type="ECO:0000256" key="8">
    <source>
        <dbReference type="ARBA" id="ARBA00023136"/>
    </source>
</evidence>
<evidence type="ECO:0000313" key="12">
    <source>
        <dbReference type="Proteomes" id="UP000071392"/>
    </source>
</evidence>
<evidence type="ECO:0000256" key="1">
    <source>
        <dbReference type="ARBA" id="ARBA00004571"/>
    </source>
</evidence>
<keyword evidence="3" id="KW-0813">Transport</keyword>
<dbReference type="InterPro" id="IPR050286">
    <property type="entry name" value="G_neg_Bact_CarbUptk_Porin"/>
</dbReference>
<dbReference type="STRING" id="1548208.AXK12_06455"/>
<dbReference type="RefSeq" id="WP_082782701.1">
    <property type="nucleotide sequence ID" value="NZ_LSZP01000047.1"/>
</dbReference>
<dbReference type="GO" id="GO:0046930">
    <property type="term" value="C:pore complex"/>
    <property type="evidence" value="ECO:0007669"/>
    <property type="project" value="UniProtKB-KW"/>
</dbReference>
<comment type="caution">
    <text evidence="11">The sequence shown here is derived from an EMBL/GenBank/DDBJ whole genome shotgun (WGS) entry which is preliminary data.</text>
</comment>
<keyword evidence="12" id="KW-1185">Reference proteome</keyword>
<accession>A0A139SJZ0</accession>
<keyword evidence="8" id="KW-0472">Membrane</keyword>
<dbReference type="OrthoDB" id="106611at2"/>
<keyword evidence="10" id="KW-0732">Signal</keyword>